<dbReference type="EMBL" id="CP003639">
    <property type="protein sequence ID" value="AFM41481.1"/>
    <property type="molecule type" value="Genomic_DNA"/>
</dbReference>
<sequence>MNSFVVNLLKSHGNEELKNRIFSFYEGMATSDDDDIRNVLQVTLLEYLGDDKEILNTAYRYMGIYTKRQSDEIERFLGRK</sequence>
<dbReference type="InterPro" id="IPR056091">
    <property type="entry name" value="DUF7674"/>
</dbReference>
<protein>
    <recommendedName>
        <fullName evidence="1">DUF7674 domain-containing protein</fullName>
    </recommendedName>
</protein>
<organism evidence="2 3">
    <name type="scientific">Desulfosporosinus acidiphilus (strain DSM 22704 / JCM 16185 / SJ4)</name>
    <dbReference type="NCBI Taxonomy" id="646529"/>
    <lineage>
        <taxon>Bacteria</taxon>
        <taxon>Bacillati</taxon>
        <taxon>Bacillota</taxon>
        <taxon>Clostridia</taxon>
        <taxon>Eubacteriales</taxon>
        <taxon>Desulfitobacteriaceae</taxon>
        <taxon>Desulfosporosinus</taxon>
    </lineage>
</organism>
<keyword evidence="3" id="KW-1185">Reference proteome</keyword>
<evidence type="ECO:0000259" key="1">
    <source>
        <dbReference type="Pfam" id="PF24722"/>
    </source>
</evidence>
<dbReference type="Proteomes" id="UP000002892">
    <property type="component" value="Chromosome"/>
</dbReference>
<dbReference type="HOGENOM" id="CLU_2583970_0_0_9"/>
<dbReference type="eggNOG" id="ENOG50335MY">
    <property type="taxonomic scope" value="Bacteria"/>
</dbReference>
<evidence type="ECO:0000313" key="2">
    <source>
        <dbReference type="EMBL" id="AFM41481.1"/>
    </source>
</evidence>
<gene>
    <name evidence="2" type="ordered locus">Desaci_2539</name>
</gene>
<accession>I4D6Q7</accession>
<dbReference type="KEGG" id="dai:Desaci_2539"/>
<dbReference type="Pfam" id="PF24722">
    <property type="entry name" value="DUF7674"/>
    <property type="match status" value="1"/>
</dbReference>
<evidence type="ECO:0000313" key="3">
    <source>
        <dbReference type="Proteomes" id="UP000002892"/>
    </source>
</evidence>
<proteinExistence type="predicted"/>
<name>I4D6Q7_DESAJ</name>
<dbReference type="AlphaFoldDB" id="I4D6Q7"/>
<feature type="domain" description="DUF7674" evidence="1">
    <location>
        <begin position="3"/>
        <end position="77"/>
    </location>
</feature>
<reference evidence="2 3" key="1">
    <citation type="journal article" date="2012" name="J. Bacteriol.">
        <title>Complete genome sequences of Desulfosporosinus orientis DSM765T, Desulfosporosinus youngiae DSM17734T, Desulfosporosinus meridiei DSM13257T, and Desulfosporosinus acidiphilus DSM22704T.</title>
        <authorList>
            <person name="Pester M."/>
            <person name="Brambilla E."/>
            <person name="Alazard D."/>
            <person name="Rattei T."/>
            <person name="Weinmaier T."/>
            <person name="Han J."/>
            <person name="Lucas S."/>
            <person name="Lapidus A."/>
            <person name="Cheng J.F."/>
            <person name="Goodwin L."/>
            <person name="Pitluck S."/>
            <person name="Peters L."/>
            <person name="Ovchinnikova G."/>
            <person name="Teshima H."/>
            <person name="Detter J.C."/>
            <person name="Han C.S."/>
            <person name="Tapia R."/>
            <person name="Land M.L."/>
            <person name="Hauser L."/>
            <person name="Kyrpides N.C."/>
            <person name="Ivanova N.N."/>
            <person name="Pagani I."/>
            <person name="Huntmann M."/>
            <person name="Wei C.L."/>
            <person name="Davenport K.W."/>
            <person name="Daligault H."/>
            <person name="Chain P.S."/>
            <person name="Chen A."/>
            <person name="Mavromatis K."/>
            <person name="Markowitz V."/>
            <person name="Szeto E."/>
            <person name="Mikhailova N."/>
            <person name="Pati A."/>
            <person name="Wagner M."/>
            <person name="Woyke T."/>
            <person name="Ollivier B."/>
            <person name="Klenk H.P."/>
            <person name="Spring S."/>
            <person name="Loy A."/>
        </authorList>
    </citation>
    <scope>NUCLEOTIDE SEQUENCE [LARGE SCALE GENOMIC DNA]</scope>
    <source>
        <strain evidence="3">DSM 22704 / JCM 16185 / SJ4</strain>
    </source>
</reference>